<protein>
    <recommendedName>
        <fullName evidence="3">Reverse transcriptase domain-containing protein</fullName>
    </recommendedName>
</protein>
<evidence type="ECO:0000313" key="1">
    <source>
        <dbReference type="EMBL" id="KAF9620166.1"/>
    </source>
</evidence>
<comment type="caution">
    <text evidence="1">The sequence shown here is derived from an EMBL/GenBank/DDBJ whole genome shotgun (WGS) entry which is preliminary data.</text>
</comment>
<reference evidence="1 2" key="1">
    <citation type="submission" date="2020-10" db="EMBL/GenBank/DDBJ databases">
        <title>The Coptis chinensis genome and diversification of protoberbering-type alkaloids.</title>
        <authorList>
            <person name="Wang B."/>
            <person name="Shu S."/>
            <person name="Song C."/>
            <person name="Liu Y."/>
        </authorList>
    </citation>
    <scope>NUCLEOTIDE SEQUENCE [LARGE SCALE GENOMIC DNA]</scope>
    <source>
        <strain evidence="1">HL-2020</strain>
        <tissue evidence="1">Leaf</tissue>
    </source>
</reference>
<dbReference type="OrthoDB" id="1218614at2759"/>
<accession>A0A835ILX5</accession>
<dbReference type="AlphaFoldDB" id="A0A835ILX5"/>
<dbReference type="EMBL" id="JADFTS010000002">
    <property type="protein sequence ID" value="KAF9620166.1"/>
    <property type="molecule type" value="Genomic_DNA"/>
</dbReference>
<keyword evidence="2" id="KW-1185">Reference proteome</keyword>
<sequence length="120" mass="13515">MRKQRYNAANGVYGHLQRTRGHPGSSHLLFADDIIVFANGEIRDLGNIYNYLLQRYQDAAVQFMNKHKSELLIGGITLARRSVITQELDGLEGTLPEDYLGVTLLGGKVTRLGFRSVYFD</sequence>
<name>A0A835ILX5_9MAGN</name>
<dbReference type="Proteomes" id="UP000631114">
    <property type="component" value="Unassembled WGS sequence"/>
</dbReference>
<evidence type="ECO:0008006" key="3">
    <source>
        <dbReference type="Google" id="ProtNLM"/>
    </source>
</evidence>
<evidence type="ECO:0000313" key="2">
    <source>
        <dbReference type="Proteomes" id="UP000631114"/>
    </source>
</evidence>
<proteinExistence type="predicted"/>
<organism evidence="1 2">
    <name type="scientific">Coptis chinensis</name>
    <dbReference type="NCBI Taxonomy" id="261450"/>
    <lineage>
        <taxon>Eukaryota</taxon>
        <taxon>Viridiplantae</taxon>
        <taxon>Streptophyta</taxon>
        <taxon>Embryophyta</taxon>
        <taxon>Tracheophyta</taxon>
        <taxon>Spermatophyta</taxon>
        <taxon>Magnoliopsida</taxon>
        <taxon>Ranunculales</taxon>
        <taxon>Ranunculaceae</taxon>
        <taxon>Coptidoideae</taxon>
        <taxon>Coptis</taxon>
    </lineage>
</organism>
<gene>
    <name evidence="1" type="ORF">IFM89_010901</name>
</gene>